<proteinExistence type="predicted"/>
<dbReference type="EMBL" id="HBFQ01010774">
    <property type="protein sequence ID" value="CAD8833185.1"/>
    <property type="molecule type" value="Transcribed_RNA"/>
</dbReference>
<reference evidence="1" key="1">
    <citation type="submission" date="2021-01" db="EMBL/GenBank/DDBJ databases">
        <authorList>
            <person name="Corre E."/>
            <person name="Pelletier E."/>
            <person name="Niang G."/>
            <person name="Scheremetjew M."/>
            <person name="Finn R."/>
            <person name="Kale V."/>
            <person name="Holt S."/>
            <person name="Cochrane G."/>
            <person name="Meng A."/>
            <person name="Brown T."/>
            <person name="Cohen L."/>
        </authorList>
    </citation>
    <scope>NUCLEOTIDE SEQUENCE</scope>
</reference>
<evidence type="ECO:0000313" key="1">
    <source>
        <dbReference type="EMBL" id="CAD8833185.1"/>
    </source>
</evidence>
<gene>
    <name evidence="1" type="ORF">NSCI0253_LOCUS7533</name>
</gene>
<organism evidence="1">
    <name type="scientific">Noctiluca scintillans</name>
    <name type="common">Sea sparkle</name>
    <name type="synonym">Red tide dinoflagellate</name>
    <dbReference type="NCBI Taxonomy" id="2966"/>
    <lineage>
        <taxon>Eukaryota</taxon>
        <taxon>Sar</taxon>
        <taxon>Alveolata</taxon>
        <taxon>Dinophyceae</taxon>
        <taxon>Noctilucales</taxon>
        <taxon>Noctilucaceae</taxon>
        <taxon>Noctiluca</taxon>
    </lineage>
</organism>
<protein>
    <submittedName>
        <fullName evidence="1">Uncharacterized protein</fullName>
    </submittedName>
</protein>
<name>A0A7S0ZUQ1_NOCSC</name>
<dbReference type="AlphaFoldDB" id="A0A7S0ZUQ1"/>
<sequence>MYCLADWSNVPLPDSEEDEPDEWPCWEDALAQWESQRSGCCTADEPPWPPWPEVADESPSQDVMVLVRFLSEAVDTQRAMRTILHEDSGVCPKSARLAIAIHSQNCSAPVVSDDWRTQYAEVVATQQSADHLAHS</sequence>
<accession>A0A7S0ZUQ1</accession>